<dbReference type="EMBL" id="BART01008682">
    <property type="protein sequence ID" value="GAG56619.1"/>
    <property type="molecule type" value="Genomic_DNA"/>
</dbReference>
<organism evidence="1">
    <name type="scientific">marine sediment metagenome</name>
    <dbReference type="NCBI Taxonomy" id="412755"/>
    <lineage>
        <taxon>unclassified sequences</taxon>
        <taxon>metagenomes</taxon>
        <taxon>ecological metagenomes</taxon>
    </lineage>
</organism>
<accession>X0YKE5</accession>
<protein>
    <recommendedName>
        <fullName evidence="2">Periplasmic binding protein domain-containing protein</fullName>
    </recommendedName>
</protein>
<evidence type="ECO:0000313" key="1">
    <source>
        <dbReference type="EMBL" id="GAG56619.1"/>
    </source>
</evidence>
<comment type="caution">
    <text evidence="1">The sequence shown here is derived from an EMBL/GenBank/DDBJ whole genome shotgun (WGS) entry which is preliminary data.</text>
</comment>
<name>X0YKE5_9ZZZZ</name>
<dbReference type="AlphaFoldDB" id="X0YKE5"/>
<evidence type="ECO:0008006" key="2">
    <source>
        <dbReference type="Google" id="ProtNLM"/>
    </source>
</evidence>
<reference evidence="1" key="1">
    <citation type="journal article" date="2014" name="Front. Microbiol.">
        <title>High frequency of phylogenetically diverse reductive dehalogenase-homologous genes in deep subseafloor sedimentary metagenomes.</title>
        <authorList>
            <person name="Kawai M."/>
            <person name="Futagami T."/>
            <person name="Toyoda A."/>
            <person name="Takaki Y."/>
            <person name="Nishi S."/>
            <person name="Hori S."/>
            <person name="Arai W."/>
            <person name="Tsubouchi T."/>
            <person name="Morono Y."/>
            <person name="Uchiyama I."/>
            <person name="Ito T."/>
            <person name="Fujiyama A."/>
            <person name="Inagaki F."/>
            <person name="Takami H."/>
        </authorList>
    </citation>
    <scope>NUCLEOTIDE SEQUENCE</scope>
    <source>
        <strain evidence="1">Expedition CK06-06</strain>
    </source>
</reference>
<dbReference type="Gene3D" id="3.40.50.2300">
    <property type="match status" value="1"/>
</dbReference>
<gene>
    <name evidence="1" type="ORF">S01H4_19464</name>
</gene>
<feature type="non-terminal residue" evidence="1">
    <location>
        <position position="85"/>
    </location>
</feature>
<dbReference type="SUPFAM" id="SSF53822">
    <property type="entry name" value="Periplasmic binding protein-like I"/>
    <property type="match status" value="1"/>
</dbReference>
<proteinExistence type="predicted"/>
<sequence length="85" mass="9341">MKKITLWLLVLTVILSTFSAFMVAQADDSDYEIVMVVKLEGVAWFDNMRLGIQDFAKDTGVNAYQIGAETADPASQVALIEDLIA</sequence>
<dbReference type="InterPro" id="IPR028082">
    <property type="entry name" value="Peripla_BP_I"/>
</dbReference>